<keyword evidence="2" id="KW-1185">Reference proteome</keyword>
<proteinExistence type="predicted"/>
<organism evidence="2 3">
    <name type="scientific">Caenorhabditis tropicalis</name>
    <dbReference type="NCBI Taxonomy" id="1561998"/>
    <lineage>
        <taxon>Eukaryota</taxon>
        <taxon>Metazoa</taxon>
        <taxon>Ecdysozoa</taxon>
        <taxon>Nematoda</taxon>
        <taxon>Chromadorea</taxon>
        <taxon>Rhabditida</taxon>
        <taxon>Rhabditina</taxon>
        <taxon>Rhabditomorpha</taxon>
        <taxon>Rhabditoidea</taxon>
        <taxon>Rhabditidae</taxon>
        <taxon>Peloderinae</taxon>
        <taxon>Caenorhabditis</taxon>
    </lineage>
</organism>
<feature type="region of interest" description="Disordered" evidence="1">
    <location>
        <begin position="1"/>
        <end position="22"/>
    </location>
</feature>
<accession>A0A1I7TRI4</accession>
<sequence length="124" mass="14143">MSSNKARDDRADKRAQQKASDEMIKMKKELADVQEEVKDLEKAHTEKKIELKALDETLKKKKICGHTVCQQCLYSKARINPNATGEEDARLFGCLECIYTTMFPLELVEDGQPAKNYSIGQYID</sequence>
<protein>
    <submittedName>
        <fullName evidence="3">Zf-RING_UBOX domain-containing protein</fullName>
    </submittedName>
</protein>
<evidence type="ECO:0000313" key="3">
    <source>
        <dbReference type="WBParaSite" id="Csp11.Scaffold629.g11050.t1"/>
    </source>
</evidence>
<evidence type="ECO:0000256" key="1">
    <source>
        <dbReference type="SAM" id="MobiDB-lite"/>
    </source>
</evidence>
<reference evidence="3" key="1">
    <citation type="submission" date="2016-11" db="UniProtKB">
        <authorList>
            <consortium name="WormBaseParasite"/>
        </authorList>
    </citation>
    <scope>IDENTIFICATION</scope>
</reference>
<evidence type="ECO:0000313" key="2">
    <source>
        <dbReference type="Proteomes" id="UP000095282"/>
    </source>
</evidence>
<dbReference type="AlphaFoldDB" id="A0A1I7TRI4"/>
<dbReference type="Proteomes" id="UP000095282">
    <property type="component" value="Unplaced"/>
</dbReference>
<dbReference type="WBParaSite" id="Csp11.Scaffold629.g11050.t1">
    <property type="protein sequence ID" value="Csp11.Scaffold629.g11050.t1"/>
    <property type="gene ID" value="Csp11.Scaffold629.g11050"/>
</dbReference>
<name>A0A1I7TRI4_9PELO</name>